<protein>
    <submittedName>
        <fullName evidence="3">Uncharacterized protein</fullName>
    </submittedName>
</protein>
<evidence type="ECO:0000313" key="3">
    <source>
        <dbReference type="EMBL" id="EER67937.1"/>
    </source>
</evidence>
<reference evidence="3" key="1">
    <citation type="submission" date="2009-01" db="EMBL/GenBank/DDBJ databases">
        <authorList>
            <person name="Fulton L."/>
            <person name="Clifton S."/>
            <person name="Chinwalla A.T."/>
            <person name="Mitreva M."/>
            <person name="Sodergren E."/>
            <person name="Weinstock G."/>
            <person name="Clifton S."/>
            <person name="Dooling D.J."/>
            <person name="Fulton B."/>
            <person name="Minx P."/>
            <person name="Pepin K.H."/>
            <person name="Johnson M."/>
            <person name="Bhonagiri V."/>
            <person name="Nash W.E."/>
            <person name="Mardis E.R."/>
            <person name="Wilson R.K."/>
        </authorList>
    </citation>
    <scope>NUCLEOTIDE SEQUENCE [LARGE SCALE GENOMIC DNA]</scope>
    <source>
        <strain evidence="3">ATCC 10379</strain>
    </source>
</reference>
<accession>C5NYA2</accession>
<keyword evidence="2" id="KW-1133">Transmembrane helix</keyword>
<evidence type="ECO:0000256" key="2">
    <source>
        <dbReference type="SAM" id="Phobius"/>
    </source>
</evidence>
<dbReference type="RefSeq" id="WP_003145391.1">
    <property type="nucleotide sequence ID" value="NZ_ACDZ02000014.1"/>
</dbReference>
<dbReference type="Proteomes" id="UP000006004">
    <property type="component" value="Unassembled WGS sequence"/>
</dbReference>
<keyword evidence="4" id="KW-1185">Reference proteome</keyword>
<dbReference type="EMBL" id="ACDZ02000014">
    <property type="protein sequence ID" value="EER67937.1"/>
    <property type="molecule type" value="Genomic_DNA"/>
</dbReference>
<gene>
    <name evidence="3" type="ORF">GEMHA0001_0440</name>
</gene>
<comment type="caution">
    <text evidence="3">The sequence shown here is derived from an EMBL/GenBank/DDBJ whole genome shotgun (WGS) entry which is preliminary data.</text>
</comment>
<dbReference type="AlphaFoldDB" id="C5NYA2"/>
<feature type="transmembrane region" description="Helical" evidence="2">
    <location>
        <begin position="88"/>
        <end position="109"/>
    </location>
</feature>
<feature type="region of interest" description="Disordered" evidence="1">
    <location>
        <begin position="1"/>
        <end position="66"/>
    </location>
</feature>
<keyword evidence="2" id="KW-0472">Membrane</keyword>
<sequence length="443" mass="51889">MNNNNNQNNRNSDNQHYSNYENTNNQQNLNQQYSNNSSQNYNQQYQNYNNAGNQGYYNQNYNNQGYYQNNTQGYNINNIPPKKKRSKLIPIIASVLGIIFLSGGGFYFYNSNSKISKDDELYSPIIKKYKEAMDTGETKFDYELNNYAIERYNSSGKNKDYLKFTYFDMDKDGQDEMLIFENSNLVSPIAIYNIDKQNKLNVLYKTNSRSSQPVATFYKDKTMVVNENENFTDRITTYKIKDNEIRYEITHDIDFGKYSNLNGKYKDIVTKEDFTSKEEFFNKYPLSNDKIDLSKIELKSLYNYNNKVNTQNEEKKDSEKATETPEYNNLQLALIGRAIIAGGTDPQVGTLKYDTKFSIRGDDDTITSDFGSKATVVIVDRKSDSIEIKIPDYSSTNHKLKVIKTLTYKEIQETFKKDDMDKINRIIEEYKKTRNYEEHKYRV</sequence>
<reference evidence="3" key="2">
    <citation type="submission" date="2009-06" db="EMBL/GenBank/DDBJ databases">
        <authorList>
            <person name="Sebastian Y."/>
            <person name="Madupu R."/>
            <person name="Durkin A.S."/>
            <person name="Torralba M."/>
            <person name="Methe B."/>
            <person name="Sutton G.G."/>
            <person name="Strausberg R.L."/>
            <person name="Nelson K.E."/>
        </authorList>
    </citation>
    <scope>NUCLEOTIDE SEQUENCE [LARGE SCALE GENOMIC DNA]</scope>
    <source>
        <strain evidence="3">ATCC 10379</strain>
    </source>
</reference>
<proteinExistence type="predicted"/>
<evidence type="ECO:0000256" key="1">
    <source>
        <dbReference type="SAM" id="MobiDB-lite"/>
    </source>
</evidence>
<dbReference type="OrthoDB" id="1707115at2"/>
<dbReference type="GeneID" id="93287481"/>
<keyword evidence="2" id="KW-0812">Transmembrane</keyword>
<organism evidence="3 4">
    <name type="scientific">Gemella haemolysans ATCC 10379</name>
    <dbReference type="NCBI Taxonomy" id="546270"/>
    <lineage>
        <taxon>Bacteria</taxon>
        <taxon>Bacillati</taxon>
        <taxon>Bacillota</taxon>
        <taxon>Bacilli</taxon>
        <taxon>Bacillales</taxon>
        <taxon>Gemellaceae</taxon>
        <taxon>Gemella</taxon>
    </lineage>
</organism>
<evidence type="ECO:0000313" key="4">
    <source>
        <dbReference type="Proteomes" id="UP000006004"/>
    </source>
</evidence>
<name>C5NYA2_9BACL</name>